<feature type="region of interest" description="Disordered" evidence="1">
    <location>
        <begin position="50"/>
        <end position="69"/>
    </location>
</feature>
<evidence type="ECO:0000313" key="2">
    <source>
        <dbReference type="EMBL" id="KAF2892705.1"/>
    </source>
</evidence>
<protein>
    <submittedName>
        <fullName evidence="2">Uncharacterized protein</fullName>
    </submittedName>
</protein>
<comment type="caution">
    <text evidence="2">The sequence shown here is derived from an EMBL/GenBank/DDBJ whole genome shotgun (WGS) entry which is preliminary data.</text>
</comment>
<proteinExistence type="predicted"/>
<gene>
    <name evidence="2" type="ORF">ILUMI_13468</name>
</gene>
<name>A0A8K0D0R2_IGNLU</name>
<evidence type="ECO:0000256" key="1">
    <source>
        <dbReference type="SAM" id="MobiDB-lite"/>
    </source>
</evidence>
<keyword evidence="3" id="KW-1185">Reference proteome</keyword>
<reference evidence="2" key="1">
    <citation type="submission" date="2019-08" db="EMBL/GenBank/DDBJ databases">
        <title>The genome of the North American firefly Photinus pyralis.</title>
        <authorList>
            <consortium name="Photinus pyralis genome working group"/>
            <person name="Fallon T.R."/>
            <person name="Sander Lower S.E."/>
            <person name="Weng J.-K."/>
        </authorList>
    </citation>
    <scope>NUCLEOTIDE SEQUENCE</scope>
    <source>
        <strain evidence="2">TRF0915ILg1</strain>
        <tissue evidence="2">Whole body</tissue>
    </source>
</reference>
<organism evidence="2 3">
    <name type="scientific">Ignelater luminosus</name>
    <name type="common">Cucubano</name>
    <name type="synonym">Pyrophorus luminosus</name>
    <dbReference type="NCBI Taxonomy" id="2038154"/>
    <lineage>
        <taxon>Eukaryota</taxon>
        <taxon>Metazoa</taxon>
        <taxon>Ecdysozoa</taxon>
        <taxon>Arthropoda</taxon>
        <taxon>Hexapoda</taxon>
        <taxon>Insecta</taxon>
        <taxon>Pterygota</taxon>
        <taxon>Neoptera</taxon>
        <taxon>Endopterygota</taxon>
        <taxon>Coleoptera</taxon>
        <taxon>Polyphaga</taxon>
        <taxon>Elateriformia</taxon>
        <taxon>Elateroidea</taxon>
        <taxon>Elateridae</taxon>
        <taxon>Agrypninae</taxon>
        <taxon>Pyrophorini</taxon>
        <taxon>Ignelater</taxon>
    </lineage>
</organism>
<feature type="non-terminal residue" evidence="2">
    <location>
        <position position="103"/>
    </location>
</feature>
<dbReference type="AlphaFoldDB" id="A0A8K0D0R2"/>
<sequence length="103" mass="11379">MMPKILQGATLRNVYVFVLILAIHLVITASFSHTENGQFVVHRSRRNFEVRKGSREHTDNSLKSPTTKGRSTIFATENSTVVYAQIGGTATLPCVVRKFSSGV</sequence>
<feature type="compositionally biased region" description="Basic and acidic residues" evidence="1">
    <location>
        <begin position="50"/>
        <end position="60"/>
    </location>
</feature>
<dbReference type="Proteomes" id="UP000801492">
    <property type="component" value="Unassembled WGS sequence"/>
</dbReference>
<evidence type="ECO:0000313" key="3">
    <source>
        <dbReference type="Proteomes" id="UP000801492"/>
    </source>
</evidence>
<dbReference type="EMBL" id="VTPC01008574">
    <property type="protein sequence ID" value="KAF2892705.1"/>
    <property type="molecule type" value="Genomic_DNA"/>
</dbReference>
<dbReference type="OrthoDB" id="6782768at2759"/>
<accession>A0A8K0D0R2</accession>